<dbReference type="AlphaFoldDB" id="A0A4U1C3D2"/>
<accession>A0A4U1C3D2</accession>
<dbReference type="InterPro" id="IPR049240">
    <property type="entry name" value="DUF6875"/>
</dbReference>
<organism evidence="2 3">
    <name type="scientific">Pedobacter cryotolerans</name>
    <dbReference type="NCBI Taxonomy" id="2571270"/>
    <lineage>
        <taxon>Bacteria</taxon>
        <taxon>Pseudomonadati</taxon>
        <taxon>Bacteroidota</taxon>
        <taxon>Sphingobacteriia</taxon>
        <taxon>Sphingobacteriales</taxon>
        <taxon>Sphingobacteriaceae</taxon>
        <taxon>Pedobacter</taxon>
    </lineage>
</organism>
<proteinExistence type="predicted"/>
<dbReference type="OrthoDB" id="8420726at2"/>
<evidence type="ECO:0000259" key="1">
    <source>
        <dbReference type="Pfam" id="PF21780"/>
    </source>
</evidence>
<keyword evidence="3" id="KW-1185">Reference proteome</keyword>
<dbReference type="EMBL" id="SWBO01000006">
    <property type="protein sequence ID" value="TKB99638.1"/>
    <property type="molecule type" value="Genomic_DNA"/>
</dbReference>
<name>A0A4U1C3D2_9SPHI</name>
<protein>
    <recommendedName>
        <fullName evidence="1">DUF6875 domain-containing protein</fullName>
    </recommendedName>
</protein>
<gene>
    <name evidence="2" type="ORF">FA045_12065</name>
</gene>
<evidence type="ECO:0000313" key="3">
    <source>
        <dbReference type="Proteomes" id="UP000310477"/>
    </source>
</evidence>
<dbReference type="Pfam" id="PF21780">
    <property type="entry name" value="DUF6875"/>
    <property type="match status" value="1"/>
</dbReference>
<comment type="caution">
    <text evidence="2">The sequence shown here is derived from an EMBL/GenBank/DDBJ whole genome shotgun (WGS) entry which is preliminary data.</text>
</comment>
<sequence length="210" mass="24163">MITENASSIKLFNLKEIGKKNIPETYLTYQKELELFSDWVANFLAKSNANLGRTGAVCPYVQYAEEKEYFKVGVFDAPDPKQELIISLIRDLKELFITMNPTNKKDEKFKAITILFPTLNENQVLDIIDGVQLKLKPEFVKQGMMIGQFYENCQQGGLRNSSFRPLQSPVPLLAIRYMVETDWPFLEGDKVLEQAYQKNFGKINFGTKKE</sequence>
<feature type="domain" description="DUF6875" evidence="1">
    <location>
        <begin position="37"/>
        <end position="202"/>
    </location>
</feature>
<dbReference type="RefSeq" id="WP_136877331.1">
    <property type="nucleotide sequence ID" value="NZ_SWBO01000006.1"/>
</dbReference>
<evidence type="ECO:0000313" key="2">
    <source>
        <dbReference type="EMBL" id="TKB99638.1"/>
    </source>
</evidence>
<reference evidence="2 3" key="1">
    <citation type="submission" date="2019-04" db="EMBL/GenBank/DDBJ databases">
        <title>Pedobacter sp. AR-2-6 sp. nov., isolated from Arctic soil.</title>
        <authorList>
            <person name="Dahal R.H."/>
            <person name="Kim D.-U."/>
        </authorList>
    </citation>
    <scope>NUCLEOTIDE SEQUENCE [LARGE SCALE GENOMIC DNA]</scope>
    <source>
        <strain evidence="2 3">AR-2-6</strain>
    </source>
</reference>
<dbReference type="Proteomes" id="UP000310477">
    <property type="component" value="Unassembled WGS sequence"/>
</dbReference>